<dbReference type="SUPFAM" id="SSF49785">
    <property type="entry name" value="Galactose-binding domain-like"/>
    <property type="match status" value="1"/>
</dbReference>
<dbReference type="OrthoDB" id="10052260at2759"/>
<accession>A0A4P9Y939</accession>
<dbReference type="InterPro" id="IPR000421">
    <property type="entry name" value="FA58C"/>
</dbReference>
<protein>
    <submittedName>
        <fullName evidence="2">Nuclear receptor 2C2-associated protein-like protein</fullName>
    </submittedName>
</protein>
<evidence type="ECO:0000313" key="3">
    <source>
        <dbReference type="Proteomes" id="UP000267251"/>
    </source>
</evidence>
<dbReference type="Pfam" id="PF00754">
    <property type="entry name" value="F5_F8_type_C"/>
    <property type="match status" value="1"/>
</dbReference>
<dbReference type="EMBL" id="KZ987739">
    <property type="protein sequence ID" value="RKP15344.1"/>
    <property type="molecule type" value="Genomic_DNA"/>
</dbReference>
<keyword evidence="2" id="KW-0675">Receptor</keyword>
<gene>
    <name evidence="2" type="ORF">BJ684DRAFT_18335</name>
</gene>
<dbReference type="Gene3D" id="2.60.120.260">
    <property type="entry name" value="Galactose-binding domain-like"/>
    <property type="match status" value="1"/>
</dbReference>
<feature type="domain" description="F5/8 type C" evidence="1">
    <location>
        <begin position="1"/>
        <end position="69"/>
    </location>
</feature>
<dbReference type="InterPro" id="IPR008979">
    <property type="entry name" value="Galactose-bd-like_sf"/>
</dbReference>
<evidence type="ECO:0000313" key="2">
    <source>
        <dbReference type="EMBL" id="RKP15344.1"/>
    </source>
</evidence>
<dbReference type="AlphaFoldDB" id="A0A4P9Y939"/>
<proteinExistence type="predicted"/>
<dbReference type="Proteomes" id="UP000267251">
    <property type="component" value="Unassembled WGS sequence"/>
</dbReference>
<dbReference type="PROSITE" id="PS50022">
    <property type="entry name" value="FA58C_3"/>
    <property type="match status" value="1"/>
</dbReference>
<reference evidence="3" key="1">
    <citation type="journal article" date="2018" name="Nat. Microbiol.">
        <title>Leveraging single-cell genomics to expand the fungal tree of life.</title>
        <authorList>
            <person name="Ahrendt S.R."/>
            <person name="Quandt C.A."/>
            <person name="Ciobanu D."/>
            <person name="Clum A."/>
            <person name="Salamov A."/>
            <person name="Andreopoulos B."/>
            <person name="Cheng J.F."/>
            <person name="Woyke T."/>
            <person name="Pelin A."/>
            <person name="Henrissat B."/>
            <person name="Reynolds N.K."/>
            <person name="Benny G.L."/>
            <person name="Smith M.E."/>
            <person name="James T.Y."/>
            <person name="Grigoriev I.V."/>
        </authorList>
    </citation>
    <scope>NUCLEOTIDE SEQUENCE [LARGE SCALE GENOMIC DNA]</scope>
</reference>
<keyword evidence="3" id="KW-1185">Reference proteome</keyword>
<evidence type="ECO:0000259" key="1">
    <source>
        <dbReference type="PROSITE" id="PS50022"/>
    </source>
</evidence>
<organism evidence="2 3">
    <name type="scientific">Piptocephalis cylindrospora</name>
    <dbReference type="NCBI Taxonomy" id="1907219"/>
    <lineage>
        <taxon>Eukaryota</taxon>
        <taxon>Fungi</taxon>
        <taxon>Fungi incertae sedis</taxon>
        <taxon>Zoopagomycota</taxon>
        <taxon>Zoopagomycotina</taxon>
        <taxon>Zoopagomycetes</taxon>
        <taxon>Zoopagales</taxon>
        <taxon>Piptocephalidaceae</taxon>
        <taxon>Piptocephalis</taxon>
    </lineage>
</organism>
<sequence>MTDTGISLLNPETTKIRTSPVLNRDTGSFGKQHLLDGDDTTCWNSEQGTPQWIALELEKPAKVHSLSLQFQGGFVGTPLQILGWAPGEEYEEVGTVHPQDVNSMQTWVLPLPRPTIRRMKLVFPESTDFYGRVTIYQFDLKGEWVE</sequence>
<name>A0A4P9Y939_9FUNG</name>